<dbReference type="Gene3D" id="3.30.450.30">
    <property type="entry name" value="Dynein light chain 2a, cytoplasmic"/>
    <property type="match status" value="1"/>
</dbReference>
<dbReference type="PANTHER" id="PTHR36222">
    <property type="entry name" value="SERINE PROTEASE INHIBITOR RV3364C"/>
    <property type="match status" value="1"/>
</dbReference>
<dbReference type="EMBL" id="JAATEJ010000010">
    <property type="protein sequence ID" value="NJP44742.1"/>
    <property type="molecule type" value="Genomic_DNA"/>
</dbReference>
<proteinExistence type="predicted"/>
<sequence>MTTRRPQPQAQDLAWVLEPLLELPGVQHAVIATGDGLLEGSSPGLDRAAAERVAAMTATLHASARAFTTAFTDDESPRLQQTVVESEQGFAIVVPAGQNTSLAVFAAPDTQLGNIAYQMQVQVAALARAMSAPAREPDAAGRP</sequence>
<name>A0ABX0ZQ93_9ACTN</name>
<accession>A0ABX0ZQ93</accession>
<evidence type="ECO:0000259" key="1">
    <source>
        <dbReference type="SMART" id="SM00960"/>
    </source>
</evidence>
<feature type="domain" description="Roadblock/LAMTOR2" evidence="1">
    <location>
        <begin position="14"/>
        <end position="106"/>
    </location>
</feature>
<dbReference type="Pfam" id="PF03259">
    <property type="entry name" value="Robl_LC7"/>
    <property type="match status" value="1"/>
</dbReference>
<reference evidence="2 3" key="1">
    <citation type="submission" date="2020-03" db="EMBL/GenBank/DDBJ databases">
        <title>WGS of actinomycetes isolated from Thailand.</title>
        <authorList>
            <person name="Thawai C."/>
        </authorList>
    </citation>
    <scope>NUCLEOTIDE SEQUENCE [LARGE SCALE GENOMIC DNA]</scope>
    <source>
        <strain evidence="2 3">PRB2-1</strain>
    </source>
</reference>
<protein>
    <submittedName>
        <fullName evidence="2">Roadblock/LC7 domain-containing protein</fullName>
    </submittedName>
</protein>
<evidence type="ECO:0000313" key="3">
    <source>
        <dbReference type="Proteomes" id="UP000734511"/>
    </source>
</evidence>
<keyword evidence="3" id="KW-1185">Reference proteome</keyword>
<dbReference type="SUPFAM" id="SSF103196">
    <property type="entry name" value="Roadblock/LC7 domain"/>
    <property type="match status" value="1"/>
</dbReference>
<dbReference type="PANTHER" id="PTHR36222:SF1">
    <property type="entry name" value="SERINE PROTEASE INHIBITOR RV3364C"/>
    <property type="match status" value="1"/>
</dbReference>
<organism evidence="2 3">
    <name type="scientific">Actinacidiphila epipremni</name>
    <dbReference type="NCBI Taxonomy" id="2053013"/>
    <lineage>
        <taxon>Bacteria</taxon>
        <taxon>Bacillati</taxon>
        <taxon>Actinomycetota</taxon>
        <taxon>Actinomycetes</taxon>
        <taxon>Kitasatosporales</taxon>
        <taxon>Streptomycetaceae</taxon>
        <taxon>Actinacidiphila</taxon>
    </lineage>
</organism>
<dbReference type="InterPro" id="IPR004942">
    <property type="entry name" value="Roadblock/LAMTOR2_dom"/>
</dbReference>
<dbReference type="SMART" id="SM00960">
    <property type="entry name" value="Robl_LC7"/>
    <property type="match status" value="1"/>
</dbReference>
<dbReference type="InterPro" id="IPR053141">
    <property type="entry name" value="Mycobact_SerProt_Inhib_Rv3364c"/>
</dbReference>
<evidence type="ECO:0000313" key="2">
    <source>
        <dbReference type="EMBL" id="NJP44742.1"/>
    </source>
</evidence>
<gene>
    <name evidence="2" type="ORF">HCN08_15260</name>
</gene>
<comment type="caution">
    <text evidence="2">The sequence shown here is derived from an EMBL/GenBank/DDBJ whole genome shotgun (WGS) entry which is preliminary data.</text>
</comment>
<dbReference type="RefSeq" id="WP_167983596.1">
    <property type="nucleotide sequence ID" value="NZ_JAATEJ010000010.1"/>
</dbReference>
<dbReference type="Proteomes" id="UP000734511">
    <property type="component" value="Unassembled WGS sequence"/>
</dbReference>